<dbReference type="PANTHER" id="PTHR42034">
    <property type="entry name" value="CHROMOSOME 7, WHOLE GENOME SHOTGUN SEQUENCE-RELATED"/>
    <property type="match status" value="1"/>
</dbReference>
<dbReference type="Gene3D" id="3.30.559.10">
    <property type="entry name" value="Chloramphenicol acetyltransferase-like domain"/>
    <property type="match status" value="1"/>
</dbReference>
<evidence type="ECO:0008006" key="3">
    <source>
        <dbReference type="Google" id="ProtNLM"/>
    </source>
</evidence>
<dbReference type="PANTHER" id="PTHR42034:SF1">
    <property type="entry name" value="CONDENSATION DOMAIN-CONTAINING PROTEIN"/>
    <property type="match status" value="1"/>
</dbReference>
<organism evidence="1 2">
    <name type="scientific">Talaromyces proteolyticus</name>
    <dbReference type="NCBI Taxonomy" id="1131652"/>
    <lineage>
        <taxon>Eukaryota</taxon>
        <taxon>Fungi</taxon>
        <taxon>Dikarya</taxon>
        <taxon>Ascomycota</taxon>
        <taxon>Pezizomycotina</taxon>
        <taxon>Eurotiomycetes</taxon>
        <taxon>Eurotiomycetidae</taxon>
        <taxon>Eurotiales</taxon>
        <taxon>Trichocomaceae</taxon>
        <taxon>Talaromyces</taxon>
        <taxon>Talaromyces sect. Bacilispori</taxon>
    </lineage>
</organism>
<comment type="caution">
    <text evidence="1">The sequence shown here is derived from an EMBL/GenBank/DDBJ whole genome shotgun (WGS) entry which is preliminary data.</text>
</comment>
<evidence type="ECO:0000313" key="1">
    <source>
        <dbReference type="EMBL" id="KAH8694198.1"/>
    </source>
</evidence>
<name>A0AAD4KLP6_9EURO</name>
<dbReference type="AlphaFoldDB" id="A0AAD4KLP6"/>
<gene>
    <name evidence="1" type="ORF">BGW36DRAFT_384539</name>
</gene>
<dbReference type="GeneID" id="70247089"/>
<accession>A0AAD4KLP6</accession>
<sequence length="458" mass="50987">MSEDWKATSPGRWERPIDSLEDYFVTIADLTRPVGGEHFSLSFGAQIKFHPERTLEDIEAALKQAWTVLRFEHPQLATTVEGSHMVYETLRNESAQQDWLSRTVVMDTSSNSSAELFPQLNQSPKQAVLYYLRTSSEVVIHSSHWRTDGIGATLLLSQLLKHIATPLTSAIVFGSECARLHPSHFALLGASDKPPEASQYITDQSLADYIAHLPSIQIPSAGEPMQKLSPTTHRQEIVICDQQTTDLVASARARGVTLTVVAHAALIHATKRMNTSISLDENASYACICPVSLRDQLPSPYNGPSYAASVAMTGVPMGFTSTNLKKDIEFLQGLYRNEAKRPERIEGLRAFQTKMTTILKQPPIAEVPIPAHPTLNSLGLIEQNLQSSYPSDHGDLEVDKYWIGTSVVDHTVWVYIWTWKKKLTISATYNTGIYDDRIIGNFLEQFSQVLIKELTPLA</sequence>
<dbReference type="Proteomes" id="UP001201262">
    <property type="component" value="Unassembled WGS sequence"/>
</dbReference>
<dbReference type="SUPFAM" id="SSF52777">
    <property type="entry name" value="CoA-dependent acyltransferases"/>
    <property type="match status" value="1"/>
</dbReference>
<dbReference type="EMBL" id="JAJTJA010000009">
    <property type="protein sequence ID" value="KAH8694198.1"/>
    <property type="molecule type" value="Genomic_DNA"/>
</dbReference>
<dbReference type="Gene3D" id="3.30.559.30">
    <property type="entry name" value="Nonribosomal peptide synthetase, condensation domain"/>
    <property type="match status" value="1"/>
</dbReference>
<dbReference type="RefSeq" id="XP_046069868.1">
    <property type="nucleotide sequence ID" value="XM_046216802.1"/>
</dbReference>
<keyword evidence="2" id="KW-1185">Reference proteome</keyword>
<proteinExistence type="predicted"/>
<protein>
    <recommendedName>
        <fullName evidence="3">Condensation domain-containing protein</fullName>
    </recommendedName>
</protein>
<evidence type="ECO:0000313" key="2">
    <source>
        <dbReference type="Proteomes" id="UP001201262"/>
    </source>
</evidence>
<reference evidence="1" key="1">
    <citation type="submission" date="2021-12" db="EMBL/GenBank/DDBJ databases">
        <title>Convergent genome expansion in fungi linked to evolution of root-endophyte symbiosis.</title>
        <authorList>
            <consortium name="DOE Joint Genome Institute"/>
            <person name="Ke Y.-H."/>
            <person name="Bonito G."/>
            <person name="Liao H.-L."/>
            <person name="Looney B."/>
            <person name="Rojas-Flechas A."/>
            <person name="Nash J."/>
            <person name="Hameed K."/>
            <person name="Schadt C."/>
            <person name="Martin F."/>
            <person name="Crous P.W."/>
            <person name="Miettinen O."/>
            <person name="Magnuson J.K."/>
            <person name="Labbe J."/>
            <person name="Jacobson D."/>
            <person name="Doktycz M.J."/>
            <person name="Veneault-Fourrey C."/>
            <person name="Kuo A."/>
            <person name="Mondo S."/>
            <person name="Calhoun S."/>
            <person name="Riley R."/>
            <person name="Ohm R."/>
            <person name="LaButti K."/>
            <person name="Andreopoulos B."/>
            <person name="Pangilinan J."/>
            <person name="Nolan M."/>
            <person name="Tritt A."/>
            <person name="Clum A."/>
            <person name="Lipzen A."/>
            <person name="Daum C."/>
            <person name="Barry K."/>
            <person name="Grigoriev I.V."/>
            <person name="Vilgalys R."/>
        </authorList>
    </citation>
    <scope>NUCLEOTIDE SEQUENCE</scope>
    <source>
        <strain evidence="1">PMI_201</strain>
    </source>
</reference>
<dbReference type="InterPro" id="IPR023213">
    <property type="entry name" value="CAT-like_dom_sf"/>
</dbReference>